<dbReference type="PANTHER" id="PTHR10948:SF23">
    <property type="entry name" value="TRANSPOSASE INSI FOR INSERTION SEQUENCE ELEMENT IS30A-RELATED"/>
    <property type="match status" value="1"/>
</dbReference>
<dbReference type="OrthoDB" id="9803231at2"/>
<dbReference type="Proteomes" id="UP000199529">
    <property type="component" value="Unassembled WGS sequence"/>
</dbReference>
<organism evidence="2 3">
    <name type="scientific">Saccharopolyspora shandongensis</name>
    <dbReference type="NCBI Taxonomy" id="418495"/>
    <lineage>
        <taxon>Bacteria</taxon>
        <taxon>Bacillati</taxon>
        <taxon>Actinomycetota</taxon>
        <taxon>Actinomycetes</taxon>
        <taxon>Pseudonocardiales</taxon>
        <taxon>Pseudonocardiaceae</taxon>
        <taxon>Saccharopolyspora</taxon>
    </lineage>
</organism>
<dbReference type="InterPro" id="IPR051917">
    <property type="entry name" value="Transposase-Integrase"/>
</dbReference>
<keyword evidence="3" id="KW-1185">Reference proteome</keyword>
<dbReference type="NCBIfam" id="NF033563">
    <property type="entry name" value="transpos_IS30"/>
    <property type="match status" value="1"/>
</dbReference>
<gene>
    <name evidence="2" type="ORF">SAMN05216215_106153</name>
</gene>
<reference evidence="3" key="1">
    <citation type="submission" date="2016-10" db="EMBL/GenBank/DDBJ databases">
        <authorList>
            <person name="Varghese N."/>
            <person name="Submissions S."/>
        </authorList>
    </citation>
    <scope>NUCLEOTIDE SEQUENCE [LARGE SCALE GENOMIC DNA]</scope>
    <source>
        <strain evidence="3">CGMCC 4.3530</strain>
    </source>
</reference>
<dbReference type="EMBL" id="FNOK01000061">
    <property type="protein sequence ID" value="SDZ34248.1"/>
    <property type="molecule type" value="Genomic_DNA"/>
</dbReference>
<dbReference type="PANTHER" id="PTHR10948">
    <property type="entry name" value="TRANSPOSASE"/>
    <property type="match status" value="1"/>
</dbReference>
<dbReference type="GO" id="GO:0004803">
    <property type="term" value="F:transposase activity"/>
    <property type="evidence" value="ECO:0007669"/>
    <property type="project" value="TreeGrafter"/>
</dbReference>
<sequence length="198" mass="21763">MWKLLTLADREEISRGLAKSLLYKEIVILIGRSASVVSCEVARHGGRVGYRATVAGQAAWALRTRPKAFAVERDAGLRAEVVRLLKRGWSPGAVAGRLRRDHPGGQGWWVSHEAIYPWVYAQPVSTLQRELIALRTGRTRRRGGAKPDPAPRIREPTHLDERRDEVEGRAVPGHWEGDLVIGKNGRTAVASALAGATT</sequence>
<dbReference type="AlphaFoldDB" id="A0A1H3S9F9"/>
<dbReference type="InterPro" id="IPR053392">
    <property type="entry name" value="Transposase_IS30-like"/>
</dbReference>
<evidence type="ECO:0000313" key="3">
    <source>
        <dbReference type="Proteomes" id="UP000199529"/>
    </source>
</evidence>
<proteinExistence type="predicted"/>
<feature type="compositionally biased region" description="Basic and acidic residues" evidence="1">
    <location>
        <begin position="149"/>
        <end position="164"/>
    </location>
</feature>
<evidence type="ECO:0000256" key="1">
    <source>
        <dbReference type="SAM" id="MobiDB-lite"/>
    </source>
</evidence>
<dbReference type="GO" id="GO:0005829">
    <property type="term" value="C:cytosol"/>
    <property type="evidence" value="ECO:0007669"/>
    <property type="project" value="TreeGrafter"/>
</dbReference>
<dbReference type="GO" id="GO:0032196">
    <property type="term" value="P:transposition"/>
    <property type="evidence" value="ECO:0007669"/>
    <property type="project" value="TreeGrafter"/>
</dbReference>
<protein>
    <recommendedName>
        <fullName evidence="4">Helix-turn-helix domain-containing protein</fullName>
    </recommendedName>
</protein>
<evidence type="ECO:0000313" key="2">
    <source>
        <dbReference type="EMBL" id="SDZ34248.1"/>
    </source>
</evidence>
<evidence type="ECO:0008006" key="4">
    <source>
        <dbReference type="Google" id="ProtNLM"/>
    </source>
</evidence>
<name>A0A1H3S9F9_9PSEU</name>
<dbReference type="STRING" id="418495.SAMN05216215_106153"/>
<accession>A0A1H3S9F9</accession>
<feature type="region of interest" description="Disordered" evidence="1">
    <location>
        <begin position="138"/>
        <end position="164"/>
    </location>
</feature>